<keyword evidence="4" id="KW-1185">Reference proteome</keyword>
<dbReference type="RefSeq" id="WP_326277056.1">
    <property type="nucleotide sequence ID" value="NZ_JAYKYV010000001.1"/>
</dbReference>
<comment type="caution">
    <text evidence="2">Once thought to be involved in copper homeostasis, experiments in E.coli have shown this is not the case.</text>
</comment>
<evidence type="ECO:0000313" key="3">
    <source>
        <dbReference type="EMBL" id="MEC4264271.1"/>
    </source>
</evidence>
<evidence type="ECO:0000313" key="4">
    <source>
        <dbReference type="Proteomes" id="UP001355298"/>
    </source>
</evidence>
<dbReference type="EMBL" id="JAYMGW010000001">
    <property type="protein sequence ID" value="MEC4264271.1"/>
    <property type="molecule type" value="Genomic_DNA"/>
</dbReference>
<sequence length="239" mass="25518">MLVEVCANSLESARNAERAGANRIELCSELGVGGITPSAGLIQSVKRELNIPVHVLIRPRSGHFTYSNAEFEVMKADILACKALGAQGIVSGILMEDFSVDVERTKALVDLAKPMHFTFHRAFDWVAEPLEAIKQLDGLGVQAILTSGGEMSAEKGINHLRLWQQNTTMTIMAGGGVSPKNASDFKDVGLSAIHCSGTSFGHHVALEGKISMNSAKHLGEDEVAVSNLETLASIVRAVK</sequence>
<name>A0ABU6IML2_9FLAO</name>
<dbReference type="InterPro" id="IPR036822">
    <property type="entry name" value="CutC-like_dom_sf"/>
</dbReference>
<dbReference type="HAMAP" id="MF_00795">
    <property type="entry name" value="CutC"/>
    <property type="match status" value="1"/>
</dbReference>
<gene>
    <name evidence="2" type="primary">cutC</name>
    <name evidence="3" type="ORF">VOP03_02845</name>
</gene>
<dbReference type="SUPFAM" id="SSF110395">
    <property type="entry name" value="CutC-like"/>
    <property type="match status" value="1"/>
</dbReference>
<dbReference type="PANTHER" id="PTHR12598:SF0">
    <property type="entry name" value="COPPER HOMEOSTASIS PROTEIN CUTC HOMOLOG"/>
    <property type="match status" value="1"/>
</dbReference>
<keyword evidence="2" id="KW-0963">Cytoplasm</keyword>
<comment type="subcellular location">
    <subcellularLocation>
        <location evidence="2">Cytoplasm</location>
    </subcellularLocation>
</comment>
<comment type="similarity">
    <text evidence="1 2">Belongs to the CutC family.</text>
</comment>
<dbReference type="PANTHER" id="PTHR12598">
    <property type="entry name" value="COPPER HOMEOSTASIS PROTEIN CUTC"/>
    <property type="match status" value="1"/>
</dbReference>
<evidence type="ECO:0000256" key="1">
    <source>
        <dbReference type="ARBA" id="ARBA00007768"/>
    </source>
</evidence>
<comment type="caution">
    <text evidence="3">The sequence shown here is derived from an EMBL/GenBank/DDBJ whole genome shotgun (WGS) entry which is preliminary data.</text>
</comment>
<organism evidence="3 4">
    <name type="scientific">Flagellimonas halotolerans</name>
    <dbReference type="NCBI Taxonomy" id="3112164"/>
    <lineage>
        <taxon>Bacteria</taxon>
        <taxon>Pseudomonadati</taxon>
        <taxon>Bacteroidota</taxon>
        <taxon>Flavobacteriia</taxon>
        <taxon>Flavobacteriales</taxon>
        <taxon>Flavobacteriaceae</taxon>
        <taxon>Flagellimonas</taxon>
    </lineage>
</organism>
<dbReference type="Pfam" id="PF03932">
    <property type="entry name" value="CutC"/>
    <property type="match status" value="1"/>
</dbReference>
<protein>
    <recommendedName>
        <fullName evidence="2">PF03932 family protein CutC</fullName>
    </recommendedName>
</protein>
<reference evidence="3 4" key="1">
    <citation type="submission" date="2024-01" db="EMBL/GenBank/DDBJ databases">
        <title>The strains designed SYSU M86414 and SYSU M84420 isolated from the marine sediment in San Sha City (Hainan Province, China).</title>
        <authorList>
            <person name="Guo D."/>
        </authorList>
    </citation>
    <scope>NUCLEOTIDE SEQUENCE [LARGE SCALE GENOMIC DNA]</scope>
    <source>
        <strain evidence="3 4">SYSU M84420</strain>
    </source>
</reference>
<dbReference type="Gene3D" id="3.20.20.380">
    <property type="entry name" value="Copper homeostasis (CutC) domain"/>
    <property type="match status" value="1"/>
</dbReference>
<proteinExistence type="inferred from homology"/>
<evidence type="ECO:0000256" key="2">
    <source>
        <dbReference type="HAMAP-Rule" id="MF_00795"/>
    </source>
</evidence>
<dbReference type="Proteomes" id="UP001355298">
    <property type="component" value="Unassembled WGS sequence"/>
</dbReference>
<accession>A0ABU6IML2</accession>
<dbReference type="InterPro" id="IPR005627">
    <property type="entry name" value="CutC-like"/>
</dbReference>